<dbReference type="SUPFAM" id="SSF55347">
    <property type="entry name" value="Glyceraldehyde-3-phosphate dehydrogenase-like, C-terminal domain"/>
    <property type="match status" value="1"/>
</dbReference>
<sequence length="332" mass="37142">MKNACVIGYGNIGPVHTSILNDLGALYAVCDADRKKLDRAREKYKNIKTFSNFDEVLNDKNIDVVHICTPHYLHAPLTEKALSHGKDVVLEKPAAMNITEFEKLEKIIKTAKNRVCVVLQNRYNNSIVRLKEIAGQKGTPVGVCGFLTWQRTADYYNSADWRGKLATEGGALLINQAIHLLDMMQYIAGEPDGAEGNVCNHSLKNVIEAEDTCEALISFKNGCKGAFYATNAYSGTYPYRLEVDYPDAAYRYSDNCLYEIKKDEIPKVIAADTPAEIGKYIWGSAHKEVLERFYSESKVYETIFDAYNAHALVYAIYKSASEGGKYIKLGEK</sequence>
<dbReference type="InterPro" id="IPR055170">
    <property type="entry name" value="GFO_IDH_MocA-like_dom"/>
</dbReference>
<dbReference type="Pfam" id="PF01408">
    <property type="entry name" value="GFO_IDH_MocA"/>
    <property type="match status" value="1"/>
</dbReference>
<reference evidence="3" key="1">
    <citation type="submission" date="2020-08" db="EMBL/GenBank/DDBJ databases">
        <title>Genome public.</title>
        <authorList>
            <person name="Liu C."/>
            <person name="Sun Q."/>
        </authorList>
    </citation>
    <scope>NUCLEOTIDE SEQUENCE</scope>
    <source>
        <strain evidence="3">NSJ-50</strain>
    </source>
</reference>
<dbReference type="SUPFAM" id="SSF51735">
    <property type="entry name" value="NAD(P)-binding Rossmann-fold domains"/>
    <property type="match status" value="1"/>
</dbReference>
<dbReference type="Pfam" id="PF22725">
    <property type="entry name" value="GFO_IDH_MocA_C3"/>
    <property type="match status" value="1"/>
</dbReference>
<keyword evidence="4" id="KW-1185">Reference proteome</keyword>
<feature type="domain" description="Gfo/Idh/MocA-like oxidoreductase N-terminal" evidence="1">
    <location>
        <begin position="3"/>
        <end position="117"/>
    </location>
</feature>
<dbReference type="Gene3D" id="3.30.360.10">
    <property type="entry name" value="Dihydrodipicolinate Reductase, domain 2"/>
    <property type="match status" value="1"/>
</dbReference>
<accession>A0A926FDA0</accession>
<comment type="caution">
    <text evidence="3">The sequence shown here is derived from an EMBL/GenBank/DDBJ whole genome shotgun (WGS) entry which is preliminary data.</text>
</comment>
<dbReference type="InterPro" id="IPR052515">
    <property type="entry name" value="Gfo/Idh/MocA_Oxidoreductase"/>
</dbReference>
<dbReference type="PANTHER" id="PTHR43249">
    <property type="entry name" value="UDP-N-ACETYL-2-AMINO-2-DEOXY-D-GLUCURONATE OXIDASE"/>
    <property type="match status" value="1"/>
</dbReference>
<evidence type="ECO:0000259" key="2">
    <source>
        <dbReference type="Pfam" id="PF22725"/>
    </source>
</evidence>
<evidence type="ECO:0000313" key="4">
    <source>
        <dbReference type="Proteomes" id="UP000647416"/>
    </source>
</evidence>
<dbReference type="AlphaFoldDB" id="A0A926FDA0"/>
<dbReference type="Proteomes" id="UP000647416">
    <property type="component" value="Unassembled WGS sequence"/>
</dbReference>
<dbReference type="InterPro" id="IPR036291">
    <property type="entry name" value="NAD(P)-bd_dom_sf"/>
</dbReference>
<name>A0A926FDA0_9FIRM</name>
<dbReference type="InterPro" id="IPR000683">
    <property type="entry name" value="Gfo/Idh/MocA-like_OxRdtase_N"/>
</dbReference>
<dbReference type="RefSeq" id="WP_262431850.1">
    <property type="nucleotide sequence ID" value="NZ_JACRTE010000005.1"/>
</dbReference>
<feature type="domain" description="GFO/IDH/MocA-like oxidoreductase" evidence="2">
    <location>
        <begin position="135"/>
        <end position="243"/>
    </location>
</feature>
<dbReference type="PANTHER" id="PTHR43249:SF1">
    <property type="entry name" value="D-GLUCOSIDE 3-DEHYDROGENASE"/>
    <property type="match status" value="1"/>
</dbReference>
<dbReference type="EMBL" id="JACRTE010000005">
    <property type="protein sequence ID" value="MBC8596359.1"/>
    <property type="molecule type" value="Genomic_DNA"/>
</dbReference>
<protein>
    <submittedName>
        <fullName evidence="3">Gfo/Idh/MocA family oxidoreductase</fullName>
    </submittedName>
</protein>
<organism evidence="3 4">
    <name type="scientific">Qingrenia yutianensis</name>
    <dbReference type="NCBI Taxonomy" id="2763676"/>
    <lineage>
        <taxon>Bacteria</taxon>
        <taxon>Bacillati</taxon>
        <taxon>Bacillota</taxon>
        <taxon>Clostridia</taxon>
        <taxon>Eubacteriales</taxon>
        <taxon>Oscillospiraceae</taxon>
        <taxon>Qingrenia</taxon>
    </lineage>
</organism>
<evidence type="ECO:0000259" key="1">
    <source>
        <dbReference type="Pfam" id="PF01408"/>
    </source>
</evidence>
<dbReference type="Gene3D" id="3.40.50.720">
    <property type="entry name" value="NAD(P)-binding Rossmann-like Domain"/>
    <property type="match status" value="1"/>
</dbReference>
<evidence type="ECO:0000313" key="3">
    <source>
        <dbReference type="EMBL" id="MBC8596359.1"/>
    </source>
</evidence>
<dbReference type="GO" id="GO:0000166">
    <property type="term" value="F:nucleotide binding"/>
    <property type="evidence" value="ECO:0007669"/>
    <property type="project" value="InterPro"/>
</dbReference>
<proteinExistence type="predicted"/>
<gene>
    <name evidence="3" type="ORF">H8706_05690</name>
</gene>